<dbReference type="Proteomes" id="UP000199199">
    <property type="component" value="Unassembled WGS sequence"/>
</dbReference>
<proteinExistence type="predicted"/>
<protein>
    <recommendedName>
        <fullName evidence="1">DUF7344 domain-containing protein</fullName>
    </recommendedName>
</protein>
<gene>
    <name evidence="2" type="ORF">SAMN04488556_2574</name>
</gene>
<dbReference type="InterPro" id="IPR036388">
    <property type="entry name" value="WH-like_DNA-bd_sf"/>
</dbReference>
<reference evidence="3" key="1">
    <citation type="submission" date="2016-10" db="EMBL/GenBank/DDBJ databases">
        <authorList>
            <person name="Varghese N."/>
            <person name="Submissions S."/>
        </authorList>
    </citation>
    <scope>NUCLEOTIDE SEQUENCE [LARGE SCALE GENOMIC DNA]</scope>
    <source>
        <strain evidence="3">DSM 22427</strain>
    </source>
</reference>
<dbReference type="Pfam" id="PF24035">
    <property type="entry name" value="DUF7344"/>
    <property type="match status" value="1"/>
</dbReference>
<dbReference type="InterPro" id="IPR055768">
    <property type="entry name" value="DUF7344"/>
</dbReference>
<evidence type="ECO:0000313" key="3">
    <source>
        <dbReference type="Proteomes" id="UP000199199"/>
    </source>
</evidence>
<sequence>MDDQTRDSDRSPLDPGCVDAAFEALQNRTRRYVLYFLLEHDRVSVRDLATVVTGWVKADSGETGDRSDRDGTFADLQHRHVPLLVESGLIEYEGTTVSPSARFEAIRPFVERACTEETGS</sequence>
<dbReference type="Gene3D" id="1.10.10.10">
    <property type="entry name" value="Winged helix-like DNA-binding domain superfamily/Winged helix DNA-binding domain"/>
    <property type="match status" value="1"/>
</dbReference>
<name>A0A1I6SCZ7_9EURY</name>
<dbReference type="AlphaFoldDB" id="A0A1I6SCZ7"/>
<dbReference type="RefSeq" id="WP_092905016.1">
    <property type="nucleotide sequence ID" value="NZ_FOZS01000002.1"/>
</dbReference>
<keyword evidence="3" id="KW-1185">Reference proteome</keyword>
<dbReference type="EMBL" id="FOZS01000002">
    <property type="protein sequence ID" value="SFS74783.1"/>
    <property type="molecule type" value="Genomic_DNA"/>
</dbReference>
<evidence type="ECO:0000313" key="2">
    <source>
        <dbReference type="EMBL" id="SFS74783.1"/>
    </source>
</evidence>
<dbReference type="OrthoDB" id="247722at2157"/>
<organism evidence="2 3">
    <name type="scientific">Halostagnicola kamekurae</name>
    <dbReference type="NCBI Taxonomy" id="619731"/>
    <lineage>
        <taxon>Archaea</taxon>
        <taxon>Methanobacteriati</taxon>
        <taxon>Methanobacteriota</taxon>
        <taxon>Stenosarchaea group</taxon>
        <taxon>Halobacteria</taxon>
        <taxon>Halobacteriales</taxon>
        <taxon>Natrialbaceae</taxon>
        <taxon>Halostagnicola</taxon>
    </lineage>
</organism>
<accession>A0A1I6SCZ7</accession>
<feature type="domain" description="DUF7344" evidence="1">
    <location>
        <begin position="22"/>
        <end position="94"/>
    </location>
</feature>
<evidence type="ECO:0000259" key="1">
    <source>
        <dbReference type="Pfam" id="PF24035"/>
    </source>
</evidence>